<evidence type="ECO:0000313" key="2">
    <source>
        <dbReference type="Proteomes" id="UP001561046"/>
    </source>
</evidence>
<reference evidence="1 2" key="1">
    <citation type="journal article" date="2013" name="Int. J. Syst. Evol. Microbiol.">
        <title>Comamonas guangdongensis sp. nov., isolated from subterranean forest sediment, and emended description of the genus Comamonas.</title>
        <authorList>
            <person name="Zhang J."/>
            <person name="Wang Y."/>
            <person name="Zhou S."/>
            <person name="Wu C."/>
            <person name="He J."/>
            <person name="Li F."/>
        </authorList>
    </citation>
    <scope>NUCLEOTIDE SEQUENCE [LARGE SCALE GENOMIC DNA]</scope>
    <source>
        <strain evidence="1 2">CCTCC AB2011133</strain>
    </source>
</reference>
<comment type="caution">
    <text evidence="1">The sequence shown here is derived from an EMBL/GenBank/DDBJ whole genome shotgun (WGS) entry which is preliminary data.</text>
</comment>
<protein>
    <submittedName>
        <fullName evidence="1">Uncharacterized protein</fullName>
    </submittedName>
</protein>
<keyword evidence="2" id="KW-1185">Reference proteome</keyword>
<evidence type="ECO:0000313" key="1">
    <source>
        <dbReference type="EMBL" id="MEX8191954.1"/>
    </source>
</evidence>
<dbReference type="Proteomes" id="UP001561046">
    <property type="component" value="Unassembled WGS sequence"/>
</dbReference>
<proteinExistence type="predicted"/>
<organism evidence="1 2">
    <name type="scientific">Comamonas guangdongensis</name>
    <dbReference type="NCBI Taxonomy" id="510515"/>
    <lineage>
        <taxon>Bacteria</taxon>
        <taxon>Pseudomonadati</taxon>
        <taxon>Pseudomonadota</taxon>
        <taxon>Betaproteobacteria</taxon>
        <taxon>Burkholderiales</taxon>
        <taxon>Comamonadaceae</taxon>
        <taxon>Comamonas</taxon>
    </lineage>
</organism>
<name>A0ABV3ZQV6_9BURK</name>
<dbReference type="EMBL" id="JBFYGN010000003">
    <property type="protein sequence ID" value="MEX8191954.1"/>
    <property type="molecule type" value="Genomic_DNA"/>
</dbReference>
<accession>A0ABV3ZQV6</accession>
<gene>
    <name evidence="1" type="ORF">AB6724_03770</name>
</gene>
<dbReference type="RefSeq" id="WP_369337167.1">
    <property type="nucleotide sequence ID" value="NZ_JBFYGN010000003.1"/>
</dbReference>
<sequence>MSSMQHSPEARALLATSARHLLNADMGDSLRHYRQLWQAAQCSGDREAQLSIRAQVVSAGRELQARRTHPQAKALWLALLGLRCSMVMPRMRF</sequence>